<accession>A0A078AT84</accession>
<dbReference type="AlphaFoldDB" id="A0A078AT84"/>
<protein>
    <submittedName>
        <fullName evidence="1">Uncharacterized protein</fullName>
    </submittedName>
</protein>
<proteinExistence type="predicted"/>
<sequence length="382" mass="44134">MYQTREKYSYVPQRNKASILSSGGISETYDINGNNMYDEMSNQSADDLYRPYDFSGTQGENGIYQEVGNPLEYEFNPKHFYWLFNPQIKFNKRKTFCVEDDLNPKDFMMMRQLNRKSLTAFLIKAQTEKTLLLNQSPENGGQMGSNCKSNLQNETDEYMSTDDHGTVNSPPVRQIIITDEDATIEDVASGCNLNEVWEDERIDQEAKLLLKERRLGQIIPSDAVAHLEFFYNTLLMSYNTENPFKNPEEFPALLYSNQSETPDNLFEIHRRIITPGEPTPDSNMDDELKSVSSLGKRYDWYPNRLIESPLSTYTQSPSPKKFNIQDRRSSQQFSLQIKSFDIPSHNPSPVKAMRGSQGQGIRRFTQAVLNPIHERFIEQDEN</sequence>
<dbReference type="EMBL" id="CCKQ01013557">
    <property type="protein sequence ID" value="CDW85236.1"/>
    <property type="molecule type" value="Genomic_DNA"/>
</dbReference>
<evidence type="ECO:0000313" key="1">
    <source>
        <dbReference type="EMBL" id="CDW85236.1"/>
    </source>
</evidence>
<dbReference type="OrthoDB" id="10667252at2759"/>
<name>A0A078AT84_STYLE</name>
<reference evidence="1 2" key="1">
    <citation type="submission" date="2014-06" db="EMBL/GenBank/DDBJ databases">
        <authorList>
            <person name="Swart Estienne"/>
        </authorList>
    </citation>
    <scope>NUCLEOTIDE SEQUENCE [LARGE SCALE GENOMIC DNA]</scope>
    <source>
        <strain evidence="1 2">130c</strain>
    </source>
</reference>
<dbReference type="Proteomes" id="UP000039865">
    <property type="component" value="Unassembled WGS sequence"/>
</dbReference>
<dbReference type="InParanoid" id="A0A078AT84"/>
<gene>
    <name evidence="1" type="primary">Contig18334.g19479</name>
    <name evidence="1" type="ORF">STYLEM_14309</name>
</gene>
<evidence type="ECO:0000313" key="2">
    <source>
        <dbReference type="Proteomes" id="UP000039865"/>
    </source>
</evidence>
<organism evidence="1 2">
    <name type="scientific">Stylonychia lemnae</name>
    <name type="common">Ciliate</name>
    <dbReference type="NCBI Taxonomy" id="5949"/>
    <lineage>
        <taxon>Eukaryota</taxon>
        <taxon>Sar</taxon>
        <taxon>Alveolata</taxon>
        <taxon>Ciliophora</taxon>
        <taxon>Intramacronucleata</taxon>
        <taxon>Spirotrichea</taxon>
        <taxon>Stichotrichia</taxon>
        <taxon>Sporadotrichida</taxon>
        <taxon>Oxytrichidae</taxon>
        <taxon>Stylonychinae</taxon>
        <taxon>Stylonychia</taxon>
    </lineage>
</organism>
<keyword evidence="2" id="KW-1185">Reference proteome</keyword>